<organism evidence="2 3">
    <name type="scientific">Undibacterium amnicola</name>
    <dbReference type="NCBI Taxonomy" id="1834038"/>
    <lineage>
        <taxon>Bacteria</taxon>
        <taxon>Pseudomonadati</taxon>
        <taxon>Pseudomonadota</taxon>
        <taxon>Betaproteobacteria</taxon>
        <taxon>Burkholderiales</taxon>
        <taxon>Oxalobacteraceae</taxon>
        <taxon>Undibacterium</taxon>
    </lineage>
</organism>
<dbReference type="Pfam" id="PF03993">
    <property type="entry name" value="DUF349"/>
    <property type="match status" value="2"/>
</dbReference>
<gene>
    <name evidence="2" type="ORF">H8K33_06260</name>
</gene>
<name>A0ABR6XNM3_9BURK</name>
<keyword evidence="3" id="KW-1185">Reference proteome</keyword>
<proteinExistence type="predicted"/>
<dbReference type="InterPro" id="IPR007139">
    <property type="entry name" value="DUF349"/>
</dbReference>
<sequence length="838" mass="94913">MFEFLSKLVSRKSVNPSTEQVAAQILQKNQLVEDKQKTKEQERQVYLQRINANLNNEEALLSLLADCDFADGRYLAAQSIVTPAYLERALQLVRNIDKRAAKLMQARLDDIQAQEQTQQAALSLLQQADSLLSQELVLANQLIDLDKQFAQLKAVSAEMSRDFESKRNALQQRMNAQLALQRELLQLMQEIDQQASQASFDYEAAMQRWKNLLQTSHDHPLAGGLPKHLLLDAQKKLNHFEATYKASQQVAAFSDPDSSPQQENVAIDTVQGVTTEHTNTSDADRSTTKAHSVTKSKSSKQAAPFVQMDLTQIEQFITQLENALGEGKLHVARQIERDLRHVDVKQFDQRSSLSADLKERLIAARNQLTHWMSLAKWSGDVSRDELIKTAEQLTSLSLTPQEIVETVSALRDQWRQMDSSGGAPKELWLRFDAACSVVYAPAAQHFQAQAELRKGNLAQAEALLAKCANDVQQALNNLNDWKSLHAKIFEMQQGWKKIGQLDRKEKARLDRDFDQLLNSLKAPLAQRQSEEVQSREKMIAEVLALDSAQKSSIDQLRSIQQRWQMQAASVPLPRKDEQMLWERFRAACDGVFEKKRAFAESADLQRLSNLEAKQVICDELANVNTSDRALLRNVIDKANTNWKSIGYVPRANEQKIEQEFQSQLSRLKDLMHSLQTQELQQKSQQFIQAVALCQKLEFTLMQGGDLSQIDQVKQEWEAIQLRGTKLGKVIQSRFARATNLAVEAWPQFAQETGDNASRWDELCLHLEILLGIDSPAELARERLKKQVEVLQQALKSGGDQQQIQSLLMTMLDLPVHQSALRNARLQALLGKIDASYFA</sequence>
<evidence type="ECO:0000313" key="2">
    <source>
        <dbReference type="EMBL" id="MBC3831101.1"/>
    </source>
</evidence>
<evidence type="ECO:0000313" key="3">
    <source>
        <dbReference type="Proteomes" id="UP000643610"/>
    </source>
</evidence>
<reference evidence="2 3" key="1">
    <citation type="submission" date="2020-08" db="EMBL/GenBank/DDBJ databases">
        <title>Novel species isolated from subtropical streams in China.</title>
        <authorList>
            <person name="Lu H."/>
        </authorList>
    </citation>
    <scope>NUCLEOTIDE SEQUENCE [LARGE SCALE GENOMIC DNA]</scope>
    <source>
        <strain evidence="2 3">KCTC 52442</strain>
    </source>
</reference>
<accession>A0ABR6XNM3</accession>
<protein>
    <submittedName>
        <fullName evidence="2">DUF349 domain-containing protein</fullName>
    </submittedName>
</protein>
<evidence type="ECO:0000256" key="1">
    <source>
        <dbReference type="SAM" id="MobiDB-lite"/>
    </source>
</evidence>
<dbReference type="EMBL" id="JACOFU010000002">
    <property type="protein sequence ID" value="MBC3831101.1"/>
    <property type="molecule type" value="Genomic_DNA"/>
</dbReference>
<comment type="caution">
    <text evidence="2">The sequence shown here is derived from an EMBL/GenBank/DDBJ whole genome shotgun (WGS) entry which is preliminary data.</text>
</comment>
<dbReference type="Proteomes" id="UP000643610">
    <property type="component" value="Unassembled WGS sequence"/>
</dbReference>
<feature type="region of interest" description="Disordered" evidence="1">
    <location>
        <begin position="274"/>
        <end position="296"/>
    </location>
</feature>